<dbReference type="OrthoDB" id="414243at2759"/>
<dbReference type="FunFam" id="3.40.30.10:FF:000035">
    <property type="entry name" value="hematopoietic prostaglandin D synthase"/>
    <property type="match status" value="1"/>
</dbReference>
<dbReference type="SFLD" id="SFLDG00363">
    <property type="entry name" value="AMPS_(cytGST):_Alpha-__Mu-__Pi"/>
    <property type="match status" value="1"/>
</dbReference>
<dbReference type="InterPro" id="IPR040079">
    <property type="entry name" value="Glutathione_S-Trfase"/>
</dbReference>
<protein>
    <recommendedName>
        <fullName evidence="2">glutathione transferase</fullName>
        <ecNumber evidence="2">2.5.1.18</ecNumber>
    </recommendedName>
</protein>
<dbReference type="CDD" id="cd03192">
    <property type="entry name" value="GST_C_Sigma_like"/>
    <property type="match status" value="1"/>
</dbReference>
<dbReference type="InterPro" id="IPR036249">
    <property type="entry name" value="Thioredoxin-like_sf"/>
</dbReference>
<dbReference type="AlphaFoldDB" id="A0A9N9XIK5"/>
<dbReference type="GO" id="GO:0006749">
    <property type="term" value="P:glutathione metabolic process"/>
    <property type="evidence" value="ECO:0007669"/>
    <property type="project" value="TreeGrafter"/>
</dbReference>
<proteinExistence type="inferred from homology"/>
<evidence type="ECO:0000256" key="1">
    <source>
        <dbReference type="ARBA" id="ARBA00011738"/>
    </source>
</evidence>
<evidence type="ECO:0000259" key="7">
    <source>
        <dbReference type="PROSITE" id="PS50405"/>
    </source>
</evidence>
<keyword evidence="3" id="KW-0808">Transferase</keyword>
<dbReference type="GO" id="GO:0004602">
    <property type="term" value="F:glutathione peroxidase activity"/>
    <property type="evidence" value="ECO:0007669"/>
    <property type="project" value="UniProtKB-ARBA"/>
</dbReference>
<dbReference type="PANTHER" id="PTHR11571:SF224">
    <property type="entry name" value="HEMATOPOIETIC PROSTAGLANDIN D SYNTHASE"/>
    <property type="match status" value="1"/>
</dbReference>
<dbReference type="InterPro" id="IPR036282">
    <property type="entry name" value="Glutathione-S-Trfase_C_sf"/>
</dbReference>
<dbReference type="InterPro" id="IPR004045">
    <property type="entry name" value="Glutathione_S-Trfase_N"/>
</dbReference>
<dbReference type="CDD" id="cd03039">
    <property type="entry name" value="GST_N_Sigma_like"/>
    <property type="match status" value="1"/>
</dbReference>
<dbReference type="SFLD" id="SFLDG01205">
    <property type="entry name" value="AMPS.1"/>
    <property type="match status" value="1"/>
</dbReference>
<evidence type="ECO:0000256" key="3">
    <source>
        <dbReference type="ARBA" id="ARBA00022679"/>
    </source>
</evidence>
<dbReference type="Gene3D" id="1.20.1050.10">
    <property type="match status" value="1"/>
</dbReference>
<comment type="similarity">
    <text evidence="4">Belongs to the GST superfamily. Sigma family.</text>
</comment>
<dbReference type="SUPFAM" id="SSF47616">
    <property type="entry name" value="GST C-terminal domain-like"/>
    <property type="match status" value="1"/>
</dbReference>
<dbReference type="FunFam" id="1.20.1050.10:FF:000030">
    <property type="entry name" value="Glutathione S-transferase S1"/>
    <property type="match status" value="1"/>
</dbReference>
<evidence type="ECO:0000313" key="9">
    <source>
        <dbReference type="Proteomes" id="UP001153709"/>
    </source>
</evidence>
<evidence type="ECO:0000256" key="2">
    <source>
        <dbReference type="ARBA" id="ARBA00012452"/>
    </source>
</evidence>
<evidence type="ECO:0000259" key="6">
    <source>
        <dbReference type="PROSITE" id="PS50404"/>
    </source>
</evidence>
<dbReference type="InterPro" id="IPR004046">
    <property type="entry name" value="GST_C"/>
</dbReference>
<dbReference type="InterPro" id="IPR050213">
    <property type="entry name" value="GST_superfamily"/>
</dbReference>
<dbReference type="Gene3D" id="3.40.30.10">
    <property type="entry name" value="Glutaredoxin"/>
    <property type="match status" value="1"/>
</dbReference>
<reference evidence="8" key="1">
    <citation type="submission" date="2022-01" db="EMBL/GenBank/DDBJ databases">
        <authorList>
            <person name="King R."/>
        </authorList>
    </citation>
    <scope>NUCLEOTIDE SEQUENCE</scope>
</reference>
<dbReference type="EC" id="2.5.1.18" evidence="2"/>
<evidence type="ECO:0000313" key="8">
    <source>
        <dbReference type="EMBL" id="CAG9837859.1"/>
    </source>
</evidence>
<keyword evidence="9" id="KW-1185">Reference proteome</keyword>
<feature type="domain" description="GST C-terminal" evidence="7">
    <location>
        <begin position="81"/>
        <end position="202"/>
    </location>
</feature>
<organism evidence="8 9">
    <name type="scientific">Diabrotica balteata</name>
    <name type="common">Banded cucumber beetle</name>
    <dbReference type="NCBI Taxonomy" id="107213"/>
    <lineage>
        <taxon>Eukaryota</taxon>
        <taxon>Metazoa</taxon>
        <taxon>Ecdysozoa</taxon>
        <taxon>Arthropoda</taxon>
        <taxon>Hexapoda</taxon>
        <taxon>Insecta</taxon>
        <taxon>Pterygota</taxon>
        <taxon>Neoptera</taxon>
        <taxon>Endopterygota</taxon>
        <taxon>Coleoptera</taxon>
        <taxon>Polyphaga</taxon>
        <taxon>Cucujiformia</taxon>
        <taxon>Chrysomeloidea</taxon>
        <taxon>Chrysomelidae</taxon>
        <taxon>Galerucinae</taxon>
        <taxon>Diabroticina</taxon>
        <taxon>Diabroticites</taxon>
        <taxon>Diabrotica</taxon>
    </lineage>
</organism>
<dbReference type="SUPFAM" id="SSF52833">
    <property type="entry name" value="Thioredoxin-like"/>
    <property type="match status" value="1"/>
</dbReference>
<dbReference type="PANTHER" id="PTHR11571">
    <property type="entry name" value="GLUTATHIONE S-TRANSFERASE"/>
    <property type="match status" value="1"/>
</dbReference>
<feature type="domain" description="GST N-terminal" evidence="6">
    <location>
        <begin position="2"/>
        <end position="79"/>
    </location>
</feature>
<dbReference type="Pfam" id="PF14497">
    <property type="entry name" value="GST_C_3"/>
    <property type="match status" value="1"/>
</dbReference>
<comment type="catalytic activity">
    <reaction evidence="5">
        <text>RX + glutathione = an S-substituted glutathione + a halide anion + H(+)</text>
        <dbReference type="Rhea" id="RHEA:16437"/>
        <dbReference type="ChEBI" id="CHEBI:15378"/>
        <dbReference type="ChEBI" id="CHEBI:16042"/>
        <dbReference type="ChEBI" id="CHEBI:17792"/>
        <dbReference type="ChEBI" id="CHEBI:57925"/>
        <dbReference type="ChEBI" id="CHEBI:90779"/>
        <dbReference type="EC" id="2.5.1.18"/>
    </reaction>
</comment>
<gene>
    <name evidence="8" type="ORF">DIABBA_LOCUS10810</name>
</gene>
<dbReference type="Pfam" id="PF02798">
    <property type="entry name" value="GST_N"/>
    <property type="match status" value="1"/>
</dbReference>
<sequence length="213" mass="24082">MPTYKVRYFDIAGRGEPIRMILSYGQIPFIDERISNEDWSKIKPTTPLGQVPVLEIDGKQIPHCIPICRYLASIVNLAGSDATENLAIDVAVETLVDLGNLAYEVKRETDAAKKQEKENKFKQALSLFLGKLDEYAQKHGGYIALPRLSWADIVFTCSYEALMNKTGVDTFNPYPSLQKVKNNVLAQPGIKEWVKKRPANPMYTLYNLKEDLL</sequence>
<name>A0A9N9XIK5_DIABA</name>
<dbReference type="Proteomes" id="UP001153709">
    <property type="component" value="Chromosome 7"/>
</dbReference>
<dbReference type="InterPro" id="IPR010987">
    <property type="entry name" value="Glutathione-S-Trfase_C-like"/>
</dbReference>
<dbReference type="GO" id="GO:0004364">
    <property type="term" value="F:glutathione transferase activity"/>
    <property type="evidence" value="ECO:0007669"/>
    <property type="project" value="UniProtKB-EC"/>
</dbReference>
<evidence type="ECO:0000256" key="4">
    <source>
        <dbReference type="ARBA" id="ARBA00038317"/>
    </source>
</evidence>
<dbReference type="EMBL" id="OU898282">
    <property type="protein sequence ID" value="CAG9837859.1"/>
    <property type="molecule type" value="Genomic_DNA"/>
</dbReference>
<accession>A0A9N9XIK5</accession>
<dbReference type="PROSITE" id="PS50404">
    <property type="entry name" value="GST_NTER"/>
    <property type="match status" value="1"/>
</dbReference>
<comment type="subunit">
    <text evidence="1">Homodimer.</text>
</comment>
<evidence type="ECO:0000256" key="5">
    <source>
        <dbReference type="ARBA" id="ARBA00047960"/>
    </source>
</evidence>
<dbReference type="SFLD" id="SFLDS00019">
    <property type="entry name" value="Glutathione_Transferase_(cytos"/>
    <property type="match status" value="1"/>
</dbReference>
<dbReference type="PROSITE" id="PS50405">
    <property type="entry name" value="GST_CTER"/>
    <property type="match status" value="1"/>
</dbReference>